<evidence type="ECO:0000313" key="11">
    <source>
        <dbReference type="Proteomes" id="UP000185547"/>
    </source>
</evidence>
<evidence type="ECO:0000256" key="6">
    <source>
        <dbReference type="ARBA" id="ARBA00023136"/>
    </source>
</evidence>
<keyword evidence="3" id="KW-0808">Transferase</keyword>
<dbReference type="InterPro" id="IPR049829">
    <property type="entry name" value="MptA/B-like"/>
</dbReference>
<dbReference type="GO" id="GO:0016020">
    <property type="term" value="C:membrane"/>
    <property type="evidence" value="ECO:0007669"/>
    <property type="project" value="UniProtKB-SubCell"/>
</dbReference>
<feature type="transmembrane region" description="Helical" evidence="9">
    <location>
        <begin position="282"/>
        <end position="311"/>
    </location>
</feature>
<evidence type="ECO:0000256" key="3">
    <source>
        <dbReference type="ARBA" id="ARBA00022679"/>
    </source>
</evidence>
<feature type="transmembrane region" description="Helical" evidence="9">
    <location>
        <begin position="515"/>
        <end position="533"/>
    </location>
</feature>
<dbReference type="Pfam" id="PF26314">
    <property type="entry name" value="MptA_B_family"/>
    <property type="match status" value="1"/>
</dbReference>
<feature type="transmembrane region" description="Helical" evidence="9">
    <location>
        <begin position="384"/>
        <end position="409"/>
    </location>
</feature>
<organism evidence="10 11">
    <name type="scientific">Corynebacterium afermentans</name>
    <dbReference type="NCBI Taxonomy" id="38286"/>
    <lineage>
        <taxon>Bacteria</taxon>
        <taxon>Bacillati</taxon>
        <taxon>Actinomycetota</taxon>
        <taxon>Actinomycetes</taxon>
        <taxon>Mycobacteriales</taxon>
        <taxon>Corynebacteriaceae</taxon>
        <taxon>Corynebacterium</taxon>
    </lineage>
</organism>
<keyword evidence="5 9" id="KW-1133">Transmembrane helix</keyword>
<comment type="similarity">
    <text evidence="7">Belongs to the MptA/B family.</text>
</comment>
<feature type="transmembrane region" description="Helical" evidence="9">
    <location>
        <begin position="245"/>
        <end position="270"/>
    </location>
</feature>
<name>A0A9X8R0R7_9CORY</name>
<proteinExistence type="inferred from homology"/>
<gene>
    <name evidence="10" type="ORF">SAMN05421802_10185</name>
</gene>
<feature type="transmembrane region" description="Helical" evidence="9">
    <location>
        <begin position="454"/>
        <end position="472"/>
    </location>
</feature>
<feature type="transmembrane region" description="Helical" evidence="9">
    <location>
        <begin position="119"/>
        <end position="141"/>
    </location>
</feature>
<sequence length="580" mass="60863">MSGRALDCSTVTAPDRPHGSRRPRRTPRLSVASELPRFGRPGSRSTLLHDPAAPAQTAPSSVAVRARERGRFSVLRWVGAAGSCLTAFAGIGGGALPVVENPWQNFPFGAEMGRMMLTANALVLIGVGVLVAAWLALAPFVGASPGAARGARVSNPEMLRTFIAWVIPLLATAPLFTQDIYSYLANGSIVRQGLDPYSSGPVELLGVEHHLARSVPFIWAHSPSPYGPVALGTAAVISNITGDSIFWGVLAHRAVSVAGILAAAWAVLALAKRCGVTGPAALWLGILNPLTVLHMVGGIHNEAIMMGLLLVGLEVGLRGIDRLELDRRSGWALLAASAALISCAGMVKVIGFLALGFTGMALARHLRTRPQRQRSGPRAIATSATLHAAMLVATAIAVSLVSGIGLGWVTGQGGAAQIRSWLSLTTDIGVAGGFLGMNLGLGDHTDAMLSVTRWAGLSVAAAFAVRMLWATYRGTIHPVGGLGVSTFVLVVLFPVVHPWYPLWAVLPLAAWANRFAFRASVAGYSALVSFLVLPRGLKLQAGAVATIYVSAIVGFVLLAVCVALTLRVWRRRRSTLISHE</sequence>
<comment type="subcellular location">
    <subcellularLocation>
        <location evidence="1">Membrane</location>
        <topology evidence="1">Multi-pass membrane protein</topology>
    </subcellularLocation>
</comment>
<evidence type="ECO:0000313" key="10">
    <source>
        <dbReference type="EMBL" id="SIP86552.1"/>
    </source>
</evidence>
<evidence type="ECO:0000256" key="1">
    <source>
        <dbReference type="ARBA" id="ARBA00004141"/>
    </source>
</evidence>
<keyword evidence="2" id="KW-0328">Glycosyltransferase</keyword>
<dbReference type="EMBL" id="FTMH01000001">
    <property type="protein sequence ID" value="SIP86552.1"/>
    <property type="molecule type" value="Genomic_DNA"/>
</dbReference>
<dbReference type="NCBIfam" id="NF038066">
    <property type="entry name" value="MptB"/>
    <property type="match status" value="1"/>
</dbReference>
<feature type="transmembrane region" description="Helical" evidence="9">
    <location>
        <begin position="331"/>
        <end position="363"/>
    </location>
</feature>
<keyword evidence="6 9" id="KW-0472">Membrane</keyword>
<accession>A0A9X8R0R7</accession>
<evidence type="ECO:0000256" key="4">
    <source>
        <dbReference type="ARBA" id="ARBA00022692"/>
    </source>
</evidence>
<keyword evidence="11" id="KW-1185">Reference proteome</keyword>
<feature type="transmembrane region" description="Helical" evidence="9">
    <location>
        <begin position="545"/>
        <end position="569"/>
    </location>
</feature>
<evidence type="ECO:0000256" key="2">
    <source>
        <dbReference type="ARBA" id="ARBA00022676"/>
    </source>
</evidence>
<keyword evidence="4 9" id="KW-0812">Transmembrane</keyword>
<feature type="region of interest" description="Disordered" evidence="8">
    <location>
        <begin position="1"/>
        <end position="61"/>
    </location>
</feature>
<dbReference type="AlphaFoldDB" id="A0A9X8R0R7"/>
<feature type="transmembrane region" description="Helical" evidence="9">
    <location>
        <begin position="421"/>
        <end position="442"/>
    </location>
</feature>
<protein>
    <submittedName>
        <fullName evidence="10">Alpha-1,6-mannosyltransferase</fullName>
    </submittedName>
</protein>
<evidence type="ECO:0000256" key="7">
    <source>
        <dbReference type="ARBA" id="ARBA00043987"/>
    </source>
</evidence>
<evidence type="ECO:0000256" key="5">
    <source>
        <dbReference type="ARBA" id="ARBA00022989"/>
    </source>
</evidence>
<feature type="transmembrane region" description="Helical" evidence="9">
    <location>
        <begin position="74"/>
        <end position="99"/>
    </location>
</feature>
<feature type="transmembrane region" description="Helical" evidence="9">
    <location>
        <begin position="484"/>
        <end position="503"/>
    </location>
</feature>
<dbReference type="Proteomes" id="UP000185547">
    <property type="component" value="Unassembled WGS sequence"/>
</dbReference>
<evidence type="ECO:0000256" key="8">
    <source>
        <dbReference type="SAM" id="MobiDB-lite"/>
    </source>
</evidence>
<reference evidence="10 11" key="1">
    <citation type="submission" date="2017-01" db="EMBL/GenBank/DDBJ databases">
        <authorList>
            <person name="Varghese N."/>
            <person name="Submissions S."/>
        </authorList>
    </citation>
    <scope>NUCLEOTIDE SEQUENCE [LARGE SCALE GENOMIC DNA]</scope>
    <source>
        <strain evidence="10 11">DSM 44280</strain>
    </source>
</reference>
<dbReference type="GO" id="GO:0016757">
    <property type="term" value="F:glycosyltransferase activity"/>
    <property type="evidence" value="ECO:0007669"/>
    <property type="project" value="UniProtKB-KW"/>
</dbReference>
<comment type="caution">
    <text evidence="10">The sequence shown here is derived from an EMBL/GenBank/DDBJ whole genome shotgun (WGS) entry which is preliminary data.</text>
</comment>
<feature type="transmembrane region" description="Helical" evidence="9">
    <location>
        <begin position="162"/>
        <end position="184"/>
    </location>
</feature>
<evidence type="ECO:0000256" key="9">
    <source>
        <dbReference type="SAM" id="Phobius"/>
    </source>
</evidence>